<evidence type="ECO:0000256" key="4">
    <source>
        <dbReference type="ARBA" id="ARBA00022989"/>
    </source>
</evidence>
<dbReference type="EMBL" id="CP007142">
    <property type="protein sequence ID" value="AJQ94376.1"/>
    <property type="molecule type" value="Genomic_DNA"/>
</dbReference>
<keyword evidence="10" id="KW-1185">Reference proteome</keyword>
<sequence length="293" mass="33223">MGNKSFFAVLIVLIAGLVLFNSVFIVSEKEKAVMLRFGEIAKADIPPGIHFKVPIMNTVTKFEGRVMNLDTRKERFITAEDQFLEVDSYVQWRIDNTRKYYQATSGGQKEVAMNVLANRVNDGLRSEFGKRTQNEVVSGERDQLTAIIKERVDTVAKEQLGIEVLDVRVKGIDLPQDVSENVFRQIRTAREKEAQEKRARGKEQAEIIKADADRQKIVLQANAYKEAEEIRGEGDAEAAKIYANAYSKDPEFYAFTRSLKAYEDTFTNGGDLMLLEPDSDFFRYLNNLKGAAK</sequence>
<dbReference type="GO" id="GO:0016020">
    <property type="term" value="C:membrane"/>
    <property type="evidence" value="ECO:0007669"/>
    <property type="project" value="UniProtKB-SubCell"/>
</dbReference>
<dbReference type="KEGG" id="gsn:YC6258_02338"/>
<evidence type="ECO:0000256" key="2">
    <source>
        <dbReference type="ARBA" id="ARBA00007862"/>
    </source>
</evidence>
<keyword evidence="4 7" id="KW-1133">Transmembrane helix</keyword>
<comment type="similarity">
    <text evidence="2 6">Belongs to the band 7/mec-2 family. HflC subfamily.</text>
</comment>
<dbReference type="SMART" id="SM00244">
    <property type="entry name" value="PHB"/>
    <property type="match status" value="1"/>
</dbReference>
<feature type="domain" description="Band 7" evidence="8">
    <location>
        <begin position="21"/>
        <end position="186"/>
    </location>
</feature>
<evidence type="ECO:0000313" key="10">
    <source>
        <dbReference type="Proteomes" id="UP000032266"/>
    </source>
</evidence>
<dbReference type="OrthoDB" id="9812991at2"/>
<evidence type="ECO:0000256" key="5">
    <source>
        <dbReference type="ARBA" id="ARBA00023136"/>
    </source>
</evidence>
<dbReference type="PIRSF" id="PIRSF005651">
    <property type="entry name" value="HflC"/>
    <property type="match status" value="1"/>
</dbReference>
<dbReference type="Pfam" id="PF01145">
    <property type="entry name" value="Band_7"/>
    <property type="match status" value="1"/>
</dbReference>
<keyword evidence="5 7" id="KW-0472">Membrane</keyword>
<comment type="subcellular location">
    <subcellularLocation>
        <location evidence="1">Membrane</location>
        <topology evidence="1">Single-pass membrane protein</topology>
    </subcellularLocation>
</comment>
<organism evidence="9 10">
    <name type="scientific">Gynuella sunshinyii YC6258</name>
    <dbReference type="NCBI Taxonomy" id="1445510"/>
    <lineage>
        <taxon>Bacteria</taxon>
        <taxon>Pseudomonadati</taxon>
        <taxon>Pseudomonadota</taxon>
        <taxon>Gammaproteobacteria</taxon>
        <taxon>Oceanospirillales</taxon>
        <taxon>Saccharospirillaceae</taxon>
        <taxon>Gynuella</taxon>
    </lineage>
</organism>
<dbReference type="SUPFAM" id="SSF117892">
    <property type="entry name" value="Band 7/SPFH domain"/>
    <property type="match status" value="1"/>
</dbReference>
<dbReference type="PATRIC" id="fig|1445510.3.peg.2294"/>
<feature type="transmembrane region" description="Helical" evidence="7">
    <location>
        <begin position="6"/>
        <end position="26"/>
    </location>
</feature>
<keyword evidence="3 7" id="KW-0812">Transmembrane</keyword>
<reference evidence="9 10" key="1">
    <citation type="submission" date="2014-01" db="EMBL/GenBank/DDBJ databases">
        <title>Full genme sequencing of cellulolytic bacterium Gynuella sunshinyii YC6258T gen. nov., sp. nov.</title>
        <authorList>
            <person name="Khan H."/>
            <person name="Chung E.J."/>
            <person name="Chung Y.R."/>
        </authorList>
    </citation>
    <scope>NUCLEOTIDE SEQUENCE [LARGE SCALE GENOMIC DNA]</scope>
    <source>
        <strain evidence="9 10">YC6258</strain>
    </source>
</reference>
<dbReference type="AlphaFoldDB" id="A0A0C5VJC4"/>
<evidence type="ECO:0000256" key="7">
    <source>
        <dbReference type="SAM" id="Phobius"/>
    </source>
</evidence>
<dbReference type="InterPro" id="IPR036013">
    <property type="entry name" value="Band_7/SPFH_dom_sf"/>
</dbReference>
<name>A0A0C5VJC4_9GAMM</name>
<gene>
    <name evidence="9" type="ORF">YC6258_02338</name>
</gene>
<dbReference type="PANTHER" id="PTHR42911">
    <property type="entry name" value="MODULATOR OF FTSH PROTEASE HFLC"/>
    <property type="match status" value="1"/>
</dbReference>
<dbReference type="InterPro" id="IPR001107">
    <property type="entry name" value="Band_7"/>
</dbReference>
<proteinExistence type="inferred from homology"/>
<dbReference type="CDD" id="cd03405">
    <property type="entry name" value="SPFH_HflC"/>
    <property type="match status" value="1"/>
</dbReference>
<dbReference type="RefSeq" id="WP_044616910.1">
    <property type="nucleotide sequence ID" value="NZ_CP007142.1"/>
</dbReference>
<dbReference type="Gene3D" id="3.30.479.30">
    <property type="entry name" value="Band 7 domain"/>
    <property type="match status" value="1"/>
</dbReference>
<protein>
    <recommendedName>
        <fullName evidence="6">Protein HflC</fullName>
    </recommendedName>
</protein>
<evidence type="ECO:0000256" key="3">
    <source>
        <dbReference type="ARBA" id="ARBA00022692"/>
    </source>
</evidence>
<evidence type="ECO:0000259" key="8">
    <source>
        <dbReference type="SMART" id="SM00244"/>
    </source>
</evidence>
<evidence type="ECO:0000313" key="9">
    <source>
        <dbReference type="EMBL" id="AJQ94376.1"/>
    </source>
</evidence>
<dbReference type="Proteomes" id="UP000032266">
    <property type="component" value="Chromosome"/>
</dbReference>
<accession>A0A0C5VJC4</accession>
<dbReference type="PANTHER" id="PTHR42911:SF1">
    <property type="entry name" value="MODULATOR OF FTSH PROTEASE HFLC"/>
    <property type="match status" value="1"/>
</dbReference>
<dbReference type="NCBIfam" id="TIGR01932">
    <property type="entry name" value="hflC"/>
    <property type="match status" value="1"/>
</dbReference>
<evidence type="ECO:0000256" key="6">
    <source>
        <dbReference type="PIRNR" id="PIRNR005651"/>
    </source>
</evidence>
<comment type="function">
    <text evidence="6">HflC and HflK could regulate a protease.</text>
</comment>
<dbReference type="GO" id="GO:0008233">
    <property type="term" value="F:peptidase activity"/>
    <property type="evidence" value="ECO:0007669"/>
    <property type="project" value="UniProtKB-KW"/>
</dbReference>
<keyword evidence="9" id="KW-0645">Protease</keyword>
<dbReference type="STRING" id="1445510.YC6258_02338"/>
<dbReference type="HOGENOM" id="CLU_059167_3_0_6"/>
<keyword evidence="9" id="KW-0378">Hydrolase</keyword>
<dbReference type="InterPro" id="IPR010200">
    <property type="entry name" value="HflC"/>
</dbReference>
<evidence type="ECO:0000256" key="1">
    <source>
        <dbReference type="ARBA" id="ARBA00004167"/>
    </source>
</evidence>
<dbReference type="GO" id="GO:0006508">
    <property type="term" value="P:proteolysis"/>
    <property type="evidence" value="ECO:0007669"/>
    <property type="project" value="UniProtKB-KW"/>
</dbReference>